<evidence type="ECO:0000256" key="8">
    <source>
        <dbReference type="SAM" id="Phobius"/>
    </source>
</evidence>
<feature type="transmembrane region" description="Helical" evidence="8">
    <location>
        <begin position="241"/>
        <end position="265"/>
    </location>
</feature>
<dbReference type="Pfam" id="PF09335">
    <property type="entry name" value="VTT_dom"/>
    <property type="match status" value="1"/>
</dbReference>
<evidence type="ECO:0000256" key="5">
    <source>
        <dbReference type="ARBA" id="ARBA00022989"/>
    </source>
</evidence>
<keyword evidence="3" id="KW-1003">Cell membrane</keyword>
<comment type="subcellular location">
    <subcellularLocation>
        <location evidence="1">Cell membrane</location>
        <topology evidence="1">Multi-pass membrane protein</topology>
    </subcellularLocation>
</comment>
<accession>A0A845UZ49</accession>
<keyword evidence="5 8" id="KW-1133">Transmembrane helix</keyword>
<keyword evidence="11" id="KW-1185">Reference proteome</keyword>
<evidence type="ECO:0000313" key="10">
    <source>
        <dbReference type="EMBL" id="NDY95562.1"/>
    </source>
</evidence>
<dbReference type="EMBL" id="JAAGSC010000040">
    <property type="protein sequence ID" value="NDY95562.1"/>
    <property type="molecule type" value="Genomic_DNA"/>
</dbReference>
<dbReference type="AlphaFoldDB" id="A0A845UZ49"/>
<feature type="transmembrane region" description="Helical" evidence="8">
    <location>
        <begin position="180"/>
        <end position="202"/>
    </location>
</feature>
<dbReference type="InterPro" id="IPR032816">
    <property type="entry name" value="VTT_dom"/>
</dbReference>
<evidence type="ECO:0000256" key="3">
    <source>
        <dbReference type="ARBA" id="ARBA00022475"/>
    </source>
</evidence>
<evidence type="ECO:0000256" key="4">
    <source>
        <dbReference type="ARBA" id="ARBA00022692"/>
    </source>
</evidence>
<reference evidence="10 11" key="1">
    <citation type="submission" date="2020-02" db="EMBL/GenBank/DDBJ databases">
        <authorList>
            <person name="Zhang X.-Y."/>
        </authorList>
    </citation>
    <scope>NUCLEOTIDE SEQUENCE [LARGE SCALE GENOMIC DNA]</scope>
    <source>
        <strain evidence="10 11">C33</strain>
    </source>
</reference>
<feature type="transmembrane region" description="Helical" evidence="8">
    <location>
        <begin position="327"/>
        <end position="351"/>
    </location>
</feature>
<proteinExistence type="inferred from homology"/>
<feature type="transmembrane region" description="Helical" evidence="8">
    <location>
        <begin position="143"/>
        <end position="160"/>
    </location>
</feature>
<evidence type="ECO:0000313" key="11">
    <source>
        <dbReference type="Proteomes" id="UP000484885"/>
    </source>
</evidence>
<dbReference type="InterPro" id="IPR032818">
    <property type="entry name" value="DedA-like"/>
</dbReference>
<keyword evidence="6 8" id="KW-0472">Membrane</keyword>
<feature type="region of interest" description="Disordered" evidence="7">
    <location>
        <begin position="663"/>
        <end position="682"/>
    </location>
</feature>
<feature type="domain" description="VTT" evidence="9">
    <location>
        <begin position="40"/>
        <end position="163"/>
    </location>
</feature>
<feature type="transmembrane region" description="Helical" evidence="8">
    <location>
        <begin position="418"/>
        <end position="439"/>
    </location>
</feature>
<feature type="transmembrane region" description="Helical" evidence="8">
    <location>
        <begin position="20"/>
        <end position="53"/>
    </location>
</feature>
<feature type="compositionally biased region" description="Low complexity" evidence="7">
    <location>
        <begin position="671"/>
        <end position="682"/>
    </location>
</feature>
<protein>
    <recommendedName>
        <fullName evidence="9">VTT domain-containing protein</fullName>
    </recommendedName>
</protein>
<sequence length="682" mass="73732">MEDGVVSSILGLIESRPAWLVGAAFAFALLESLAVVGIVVPGVVLLFLVGTAVGLDPMLFAWCWLAASLGAMTGDTVSYGLGRRFRDQVPELWPLRQRPELLAGGRLLFARHGGKSVFIGRFIGPIRPVVPLLAGMLGLRGRLFLAFAVPAGILWAPLYLLPGMLFGASLGLAAEFAGRLVALLLIVVFGIWFVVWITRLIYDFTARRSGWWLKSLVRWTNSHPVMGRLVGDLLEPGRRQVLSVALLGLILGGCIVALLSLLIIAPLAQPSWDLEQQVGSLAASLRSHFADPVFVAISLAGELPVIGLLAGLTALVLLAVGRTNAAWHWAAAILGGWLLAETIAGVMGLLLPAAEGKPGLAEVPHRAFVLTTLVFGFFAVMVAKDLSARHRKWPYLATSALLALIAFAHFYLGRASLIGLLAAFALGLGWLALVGIGYRRRAQMRTRPLRLVIMFYASFVAIAAVEVGVSADDLLEATRLSQPERQMSVEEWRKGGWRQLPGQRSRLGAVEKKRFDLQLAGPLDEIVRRLAVDGWRQARIGSPAQSLRRLAAPSDSVGRDEMVHVPRDFAGLPERIILAQDLADGQRLLLRLWDSGTRLEGTPLWLGQARTLRRERGLAGLERWREIPEASDAALRELLEDLSAGQVIQPAVGPVLINLVHPARPSPAPPAAAARPGALPDR</sequence>
<dbReference type="PANTHER" id="PTHR30353">
    <property type="entry name" value="INNER MEMBRANE PROTEIN DEDA-RELATED"/>
    <property type="match status" value="1"/>
</dbReference>
<dbReference type="Proteomes" id="UP000484885">
    <property type="component" value="Unassembled WGS sequence"/>
</dbReference>
<feature type="transmembrane region" description="Helical" evidence="8">
    <location>
        <begin position="395"/>
        <end position="412"/>
    </location>
</feature>
<name>A0A845UZ49_9GAMM</name>
<comment type="similarity">
    <text evidence="2">Belongs to the DedA family.</text>
</comment>
<dbReference type="RefSeq" id="WP_164210964.1">
    <property type="nucleotide sequence ID" value="NZ_JAAGSC010000040.1"/>
</dbReference>
<feature type="transmembrane region" description="Helical" evidence="8">
    <location>
        <begin position="293"/>
        <end position="320"/>
    </location>
</feature>
<evidence type="ECO:0000256" key="1">
    <source>
        <dbReference type="ARBA" id="ARBA00004651"/>
    </source>
</evidence>
<dbReference type="PANTHER" id="PTHR30353:SF15">
    <property type="entry name" value="INNER MEMBRANE PROTEIN YABI"/>
    <property type="match status" value="1"/>
</dbReference>
<evidence type="ECO:0000259" key="9">
    <source>
        <dbReference type="Pfam" id="PF09335"/>
    </source>
</evidence>
<evidence type="ECO:0000256" key="7">
    <source>
        <dbReference type="SAM" id="MobiDB-lite"/>
    </source>
</evidence>
<evidence type="ECO:0000256" key="2">
    <source>
        <dbReference type="ARBA" id="ARBA00010792"/>
    </source>
</evidence>
<organism evidence="10 11">
    <name type="scientific">Wenzhouxiangella limi</name>
    <dbReference type="NCBI Taxonomy" id="2707351"/>
    <lineage>
        <taxon>Bacteria</taxon>
        <taxon>Pseudomonadati</taxon>
        <taxon>Pseudomonadota</taxon>
        <taxon>Gammaproteobacteria</taxon>
        <taxon>Chromatiales</taxon>
        <taxon>Wenzhouxiangellaceae</taxon>
        <taxon>Wenzhouxiangella</taxon>
    </lineage>
</organism>
<gene>
    <name evidence="10" type="ORF">G3I74_07475</name>
</gene>
<evidence type="ECO:0000256" key="6">
    <source>
        <dbReference type="ARBA" id="ARBA00023136"/>
    </source>
</evidence>
<keyword evidence="4 8" id="KW-0812">Transmembrane</keyword>
<feature type="transmembrane region" description="Helical" evidence="8">
    <location>
        <begin position="451"/>
        <end position="471"/>
    </location>
</feature>
<feature type="transmembrane region" description="Helical" evidence="8">
    <location>
        <begin position="363"/>
        <end position="383"/>
    </location>
</feature>
<dbReference type="GO" id="GO:0005886">
    <property type="term" value="C:plasma membrane"/>
    <property type="evidence" value="ECO:0007669"/>
    <property type="project" value="UniProtKB-SubCell"/>
</dbReference>
<comment type="caution">
    <text evidence="10">The sequence shown here is derived from an EMBL/GenBank/DDBJ whole genome shotgun (WGS) entry which is preliminary data.</text>
</comment>